<accession>A0A4R4UST6</accession>
<dbReference type="SMART" id="SM00065">
    <property type="entry name" value="GAF"/>
    <property type="match status" value="1"/>
</dbReference>
<dbReference type="PANTHER" id="PTHR33744:SF1">
    <property type="entry name" value="DNA-BINDING TRANSCRIPTIONAL ACTIVATOR ADER"/>
    <property type="match status" value="1"/>
</dbReference>
<feature type="domain" description="GAF" evidence="3">
    <location>
        <begin position="83"/>
        <end position="234"/>
    </location>
</feature>
<dbReference type="Gene3D" id="3.30.450.40">
    <property type="match status" value="1"/>
</dbReference>
<sequence>MDQAAAALRRLLTLLADNAPSEQVAQVAVTARTSGASEADLEEIERASELALRVHRKVAEHERRQTELAALFDSASDLAGVRDLNAVLRSIVHRARMLLAADIAYLSLNDEIREETYMRVTDGSISAQFQQVRLGMGEGLGGLVAQTARPYATADYAADSRFAHTTPIDAAVDEEGLVAILGVPLSLNDEVIGVLFAAFRTAHDFSRDEVALLASLADHAAIAIDTARLIEETRKAVDELNEANETIRKHNEAMQHSEHAHDRLTDLVLREEDISEVAAAVATMFAGGLAIHDADGNELARVGTSPLPQPHEAVAASRKAGRAVAHETNWVYAVLAGPELLGSLVLTGCPALSDVDRRVFERAGVVTALLLLLQRSTAEAENKVGGELVADLLTAPQRDPAGLVARARRLGVELTSPHSVLVAHAEGVPRERLATAVAWSARAAGGVAGALEDQVALLPNTEPGKAAKSFAHGLTDSLGARVTVGAAGPASGPQALAQTYTEARRCMRALLALGRDGDGAAMGDLGFIGMVLGERADARGYVRSVLGPVLDYDALRGTELIETLEAYFASHMNLNRTKELLQIHVNTVSQRLERIGTLLGDGWQAPDISLEIQLALRLNKIIDDAPADRG</sequence>
<dbReference type="SUPFAM" id="SSF55781">
    <property type="entry name" value="GAF domain-like"/>
    <property type="match status" value="1"/>
</dbReference>
<dbReference type="Pfam" id="PF17853">
    <property type="entry name" value="GGDEF_2"/>
    <property type="match status" value="1"/>
</dbReference>
<dbReference type="InterPro" id="IPR042070">
    <property type="entry name" value="PucR_C-HTH_sf"/>
</dbReference>
<keyword evidence="2" id="KW-0175">Coiled coil</keyword>
<proteinExistence type="inferred from homology"/>
<dbReference type="InterPro" id="IPR003018">
    <property type="entry name" value="GAF"/>
</dbReference>
<comment type="caution">
    <text evidence="4">The sequence shown here is derived from an EMBL/GenBank/DDBJ whole genome shotgun (WGS) entry which is preliminary data.</text>
</comment>
<dbReference type="PANTHER" id="PTHR33744">
    <property type="entry name" value="CARBOHYDRATE DIACID REGULATOR"/>
    <property type="match status" value="1"/>
</dbReference>
<comment type="similarity">
    <text evidence="1">Belongs to the CdaR family.</text>
</comment>
<evidence type="ECO:0000313" key="5">
    <source>
        <dbReference type="Proteomes" id="UP000294744"/>
    </source>
</evidence>
<evidence type="ECO:0000256" key="1">
    <source>
        <dbReference type="ARBA" id="ARBA00006754"/>
    </source>
</evidence>
<dbReference type="EMBL" id="SMKV01000004">
    <property type="protein sequence ID" value="TDC95438.1"/>
    <property type="molecule type" value="Genomic_DNA"/>
</dbReference>
<evidence type="ECO:0000259" key="3">
    <source>
        <dbReference type="SMART" id="SM00065"/>
    </source>
</evidence>
<evidence type="ECO:0000313" key="4">
    <source>
        <dbReference type="EMBL" id="TDC95438.1"/>
    </source>
</evidence>
<evidence type="ECO:0000256" key="2">
    <source>
        <dbReference type="SAM" id="Coils"/>
    </source>
</evidence>
<dbReference type="InterPro" id="IPR025736">
    <property type="entry name" value="PucR_C-HTH_dom"/>
</dbReference>
<reference evidence="4 5" key="1">
    <citation type="submission" date="2019-03" db="EMBL/GenBank/DDBJ databases">
        <title>Draft genome sequences of novel Actinobacteria.</title>
        <authorList>
            <person name="Sahin N."/>
            <person name="Ay H."/>
            <person name="Saygin H."/>
        </authorList>
    </citation>
    <scope>NUCLEOTIDE SEQUENCE [LARGE SCALE GENOMIC DNA]</scope>
    <source>
        <strain evidence="4 5">16K404</strain>
    </source>
</reference>
<dbReference type="InterPro" id="IPR029016">
    <property type="entry name" value="GAF-like_dom_sf"/>
</dbReference>
<organism evidence="4 5">
    <name type="scientific">Saccharopolyspora aridisoli</name>
    <dbReference type="NCBI Taxonomy" id="2530385"/>
    <lineage>
        <taxon>Bacteria</taxon>
        <taxon>Bacillati</taxon>
        <taxon>Actinomycetota</taxon>
        <taxon>Actinomycetes</taxon>
        <taxon>Pseudonocardiales</taxon>
        <taxon>Pseudonocardiaceae</taxon>
        <taxon>Saccharopolyspora</taxon>
    </lineage>
</organism>
<dbReference type="Pfam" id="PF13556">
    <property type="entry name" value="HTH_30"/>
    <property type="match status" value="1"/>
</dbReference>
<dbReference type="Gene3D" id="1.10.10.2840">
    <property type="entry name" value="PucR C-terminal helix-turn-helix domain"/>
    <property type="match status" value="1"/>
</dbReference>
<dbReference type="Pfam" id="PF01590">
    <property type="entry name" value="GAF"/>
    <property type="match status" value="1"/>
</dbReference>
<protein>
    <submittedName>
        <fullName evidence="4">GAF domain-containing protein</fullName>
    </submittedName>
</protein>
<dbReference type="AlphaFoldDB" id="A0A4R4UST6"/>
<gene>
    <name evidence="4" type="ORF">E1161_04450</name>
</gene>
<dbReference type="RefSeq" id="WP_132619852.1">
    <property type="nucleotide sequence ID" value="NZ_SMKV01000004.1"/>
</dbReference>
<dbReference type="Proteomes" id="UP000294744">
    <property type="component" value="Unassembled WGS sequence"/>
</dbReference>
<keyword evidence="5" id="KW-1185">Reference proteome</keyword>
<dbReference type="InterPro" id="IPR051448">
    <property type="entry name" value="CdaR-like_regulators"/>
</dbReference>
<dbReference type="InterPro" id="IPR041522">
    <property type="entry name" value="CdaR_GGDEF"/>
</dbReference>
<feature type="coiled-coil region" evidence="2">
    <location>
        <begin position="230"/>
        <end position="260"/>
    </location>
</feature>
<name>A0A4R4UST6_9PSEU</name>
<dbReference type="OrthoDB" id="8026818at2"/>